<evidence type="ECO:0000313" key="11">
    <source>
        <dbReference type="Proteomes" id="UP000597444"/>
    </source>
</evidence>
<evidence type="ECO:0000256" key="1">
    <source>
        <dbReference type="ARBA" id="ARBA00004651"/>
    </source>
</evidence>
<gene>
    <name evidence="10" type="ORF">KSF_072450</name>
</gene>
<evidence type="ECO:0000259" key="9">
    <source>
        <dbReference type="PROSITE" id="PS50928"/>
    </source>
</evidence>
<dbReference type="InterPro" id="IPR000515">
    <property type="entry name" value="MetI-like"/>
</dbReference>
<dbReference type="PANTHER" id="PTHR42929:SF1">
    <property type="entry name" value="INNER MEMBRANE ABC TRANSPORTER PERMEASE PROTEIN YDCU-RELATED"/>
    <property type="match status" value="1"/>
</dbReference>
<dbReference type="Proteomes" id="UP000597444">
    <property type="component" value="Unassembled WGS sequence"/>
</dbReference>
<keyword evidence="11" id="KW-1185">Reference proteome</keyword>
<evidence type="ECO:0000256" key="7">
    <source>
        <dbReference type="ARBA" id="ARBA00023136"/>
    </source>
</evidence>
<dbReference type="GO" id="GO:0005886">
    <property type="term" value="C:plasma membrane"/>
    <property type="evidence" value="ECO:0007669"/>
    <property type="project" value="UniProtKB-SubCell"/>
</dbReference>
<keyword evidence="5 8" id="KW-0812">Transmembrane</keyword>
<comment type="subcellular location">
    <subcellularLocation>
        <location evidence="1 8">Cell membrane</location>
        <topology evidence="1 8">Multi-pass membrane protein</topology>
    </subcellularLocation>
</comment>
<dbReference type="CDD" id="cd06261">
    <property type="entry name" value="TM_PBP2"/>
    <property type="match status" value="1"/>
</dbReference>
<evidence type="ECO:0000256" key="2">
    <source>
        <dbReference type="ARBA" id="ARBA00007069"/>
    </source>
</evidence>
<proteinExistence type="inferred from homology"/>
<feature type="transmembrane region" description="Helical" evidence="8">
    <location>
        <begin position="126"/>
        <end position="146"/>
    </location>
</feature>
<name>A0A8J3IUV8_9CHLR</name>
<sequence>MVIPKATRWRNFRRSGLAMLVASIPVIFIAIFVGIPALMAIAFSLGYTGGPNATISLLDQSLVSTDHGITFAVYAHLLGDASFRGDFWATIWVTLASVALIVAVGWSLALYLRFARGRLVHILSSLYLVPLFIPVVIASYAIVTFWNAHGYMSALVEDILHLPFDGFGYTLFGVVLGQLWVNIPFSVLLLASGLRNVPDALIESARDVGASFPTILLRIIVPLNMLPTIIVATFTGIGVLGSFTIPYLTGPNAPTLLGVTMARFFQAFNEPQQAAAMAVLVFILAAGLGAVYVWANVSSNRRGGAAQ</sequence>
<comment type="caution">
    <text evidence="10">The sequence shown here is derived from an EMBL/GenBank/DDBJ whole genome shotgun (WGS) entry which is preliminary data.</text>
</comment>
<evidence type="ECO:0000313" key="10">
    <source>
        <dbReference type="EMBL" id="GHO97197.1"/>
    </source>
</evidence>
<evidence type="ECO:0000256" key="6">
    <source>
        <dbReference type="ARBA" id="ARBA00022989"/>
    </source>
</evidence>
<protein>
    <recommendedName>
        <fullName evidence="9">ABC transmembrane type-1 domain-containing protein</fullName>
    </recommendedName>
</protein>
<reference evidence="10" key="1">
    <citation type="submission" date="2020-10" db="EMBL/GenBank/DDBJ databases">
        <title>Taxonomic study of unclassified bacteria belonging to the class Ktedonobacteria.</title>
        <authorList>
            <person name="Yabe S."/>
            <person name="Wang C.M."/>
            <person name="Zheng Y."/>
            <person name="Sakai Y."/>
            <person name="Cavaletti L."/>
            <person name="Monciardini P."/>
            <person name="Donadio S."/>
        </authorList>
    </citation>
    <scope>NUCLEOTIDE SEQUENCE</scope>
    <source>
        <strain evidence="10">ID150040</strain>
    </source>
</reference>
<accession>A0A8J3IUV8</accession>
<dbReference type="PANTHER" id="PTHR42929">
    <property type="entry name" value="INNER MEMBRANE ABC TRANSPORTER PERMEASE PROTEIN YDCU-RELATED-RELATED"/>
    <property type="match status" value="1"/>
</dbReference>
<dbReference type="RefSeq" id="WP_220207775.1">
    <property type="nucleotide sequence ID" value="NZ_BNJK01000001.1"/>
</dbReference>
<feature type="domain" description="ABC transmembrane type-1" evidence="9">
    <location>
        <begin position="87"/>
        <end position="292"/>
    </location>
</feature>
<dbReference type="PROSITE" id="PS50928">
    <property type="entry name" value="ABC_TM1"/>
    <property type="match status" value="1"/>
</dbReference>
<evidence type="ECO:0000256" key="5">
    <source>
        <dbReference type="ARBA" id="ARBA00022692"/>
    </source>
</evidence>
<dbReference type="Pfam" id="PF00528">
    <property type="entry name" value="BPD_transp_1"/>
    <property type="match status" value="1"/>
</dbReference>
<keyword evidence="3 8" id="KW-0813">Transport</keyword>
<keyword evidence="4" id="KW-1003">Cell membrane</keyword>
<keyword evidence="7 8" id="KW-0472">Membrane</keyword>
<dbReference type="GO" id="GO:0055085">
    <property type="term" value="P:transmembrane transport"/>
    <property type="evidence" value="ECO:0007669"/>
    <property type="project" value="InterPro"/>
</dbReference>
<feature type="transmembrane region" description="Helical" evidence="8">
    <location>
        <begin position="87"/>
        <end position="114"/>
    </location>
</feature>
<keyword evidence="6 8" id="KW-1133">Transmembrane helix</keyword>
<feature type="transmembrane region" description="Helical" evidence="8">
    <location>
        <begin position="20"/>
        <end position="43"/>
    </location>
</feature>
<dbReference type="Gene3D" id="1.10.3720.10">
    <property type="entry name" value="MetI-like"/>
    <property type="match status" value="1"/>
</dbReference>
<feature type="transmembrane region" description="Helical" evidence="8">
    <location>
        <begin position="274"/>
        <end position="295"/>
    </location>
</feature>
<evidence type="ECO:0000256" key="3">
    <source>
        <dbReference type="ARBA" id="ARBA00022448"/>
    </source>
</evidence>
<feature type="transmembrane region" description="Helical" evidence="8">
    <location>
        <begin position="215"/>
        <end position="248"/>
    </location>
</feature>
<feature type="transmembrane region" description="Helical" evidence="8">
    <location>
        <begin position="166"/>
        <end position="194"/>
    </location>
</feature>
<evidence type="ECO:0000256" key="4">
    <source>
        <dbReference type="ARBA" id="ARBA00022475"/>
    </source>
</evidence>
<dbReference type="AlphaFoldDB" id="A0A8J3IUV8"/>
<comment type="similarity">
    <text evidence="2">Belongs to the binding-protein-dependent transport system permease family. CysTW subfamily.</text>
</comment>
<organism evidence="10 11">
    <name type="scientific">Reticulibacter mediterranei</name>
    <dbReference type="NCBI Taxonomy" id="2778369"/>
    <lineage>
        <taxon>Bacteria</taxon>
        <taxon>Bacillati</taxon>
        <taxon>Chloroflexota</taxon>
        <taxon>Ktedonobacteria</taxon>
        <taxon>Ktedonobacterales</taxon>
        <taxon>Reticulibacteraceae</taxon>
        <taxon>Reticulibacter</taxon>
    </lineage>
</organism>
<dbReference type="SUPFAM" id="SSF161098">
    <property type="entry name" value="MetI-like"/>
    <property type="match status" value="1"/>
</dbReference>
<dbReference type="EMBL" id="BNJK01000001">
    <property type="protein sequence ID" value="GHO97197.1"/>
    <property type="molecule type" value="Genomic_DNA"/>
</dbReference>
<dbReference type="InterPro" id="IPR035906">
    <property type="entry name" value="MetI-like_sf"/>
</dbReference>
<evidence type="ECO:0000256" key="8">
    <source>
        <dbReference type="RuleBase" id="RU363032"/>
    </source>
</evidence>